<feature type="transmembrane region" description="Helical" evidence="1">
    <location>
        <begin position="6"/>
        <end position="29"/>
    </location>
</feature>
<dbReference type="EMBL" id="BMZI01000001">
    <property type="protein sequence ID" value="GHB09614.1"/>
    <property type="molecule type" value="Genomic_DNA"/>
</dbReference>
<dbReference type="SUPFAM" id="SSF69593">
    <property type="entry name" value="Glycerol-3-phosphate (1)-acyltransferase"/>
    <property type="match status" value="1"/>
</dbReference>
<feature type="transmembrane region" description="Helical" evidence="1">
    <location>
        <begin position="114"/>
        <end position="131"/>
    </location>
</feature>
<reference evidence="4" key="1">
    <citation type="journal article" date="2019" name="Int. J. Syst. Evol. Microbiol.">
        <title>The Global Catalogue of Microorganisms (GCM) 10K type strain sequencing project: providing services to taxonomists for standard genome sequencing and annotation.</title>
        <authorList>
            <consortium name="The Broad Institute Genomics Platform"/>
            <consortium name="The Broad Institute Genome Sequencing Center for Infectious Disease"/>
            <person name="Wu L."/>
            <person name="Ma J."/>
        </authorList>
    </citation>
    <scope>NUCLEOTIDE SEQUENCE [LARGE SCALE GENOMIC DNA]</scope>
    <source>
        <strain evidence="4">KCTC 32998</strain>
    </source>
</reference>
<protein>
    <submittedName>
        <fullName evidence="3">Acyltransferase</fullName>
    </submittedName>
</protein>
<feature type="domain" description="Phospholipid/glycerol acyltransferase" evidence="2">
    <location>
        <begin position="84"/>
        <end position="226"/>
    </location>
</feature>
<dbReference type="InterPro" id="IPR002123">
    <property type="entry name" value="Plipid/glycerol_acylTrfase"/>
</dbReference>
<dbReference type="RefSeq" id="WP_189442907.1">
    <property type="nucleotide sequence ID" value="NZ_BMZI01000001.1"/>
</dbReference>
<dbReference type="GO" id="GO:0016746">
    <property type="term" value="F:acyltransferase activity"/>
    <property type="evidence" value="ECO:0007669"/>
    <property type="project" value="UniProtKB-KW"/>
</dbReference>
<keyword evidence="1" id="KW-1133">Transmembrane helix</keyword>
<keyword evidence="4" id="KW-1185">Reference proteome</keyword>
<dbReference type="CDD" id="cd07990">
    <property type="entry name" value="LPLAT_LCLAT1-like"/>
    <property type="match status" value="1"/>
</dbReference>
<evidence type="ECO:0000259" key="2">
    <source>
        <dbReference type="SMART" id="SM00563"/>
    </source>
</evidence>
<evidence type="ECO:0000313" key="3">
    <source>
        <dbReference type="EMBL" id="GHB09614.1"/>
    </source>
</evidence>
<keyword evidence="3" id="KW-0808">Transferase</keyword>
<keyword evidence="3" id="KW-0012">Acyltransferase</keyword>
<dbReference type="PANTHER" id="PTHR10983">
    <property type="entry name" value="1-ACYLGLYCEROL-3-PHOSPHATE ACYLTRANSFERASE-RELATED"/>
    <property type="match status" value="1"/>
</dbReference>
<sequence>MSALKGAVSVLLLVANTLFWGVPLIALTVIKLLTPTRRWRLRVLAGLHAVALAWIRTNNLWIRHWIRPQVRSDLPPSLSPRQWWLVLANHQSWTDILVMLYVLTGRLAMPKFFLKRELIFVPIVGLAWWALEFPFMRRYRREQLARNPALAAKDRRATERMCAHAREMPMTIYNFVEGTRFSEAKRQQQQSPYRHLLRPKAGGIAQVIGLLGPGLDGILDITLHYRQEKPSFWHFLCGKESDIAVIARPFDIPEWMLEGRHDEAQYKERFYTWLNGLWQAKDASLSSYCWDSHFS</sequence>
<evidence type="ECO:0000313" key="4">
    <source>
        <dbReference type="Proteomes" id="UP000646745"/>
    </source>
</evidence>
<proteinExistence type="predicted"/>
<gene>
    <name evidence="3" type="ORF">GCM10009038_04060</name>
</gene>
<comment type="caution">
    <text evidence="3">The sequence shown here is derived from an EMBL/GenBank/DDBJ whole genome shotgun (WGS) entry which is preliminary data.</text>
</comment>
<evidence type="ECO:0000256" key="1">
    <source>
        <dbReference type="SAM" id="Phobius"/>
    </source>
</evidence>
<dbReference type="PANTHER" id="PTHR10983:SF16">
    <property type="entry name" value="LYSOCARDIOLIPIN ACYLTRANSFERASE 1"/>
    <property type="match status" value="1"/>
</dbReference>
<keyword evidence="1" id="KW-0472">Membrane</keyword>
<dbReference type="SMART" id="SM00563">
    <property type="entry name" value="PlsC"/>
    <property type="match status" value="1"/>
</dbReference>
<accession>A0ABQ3DPW7</accession>
<dbReference type="Pfam" id="PF01553">
    <property type="entry name" value="Acyltransferase"/>
    <property type="match status" value="1"/>
</dbReference>
<dbReference type="Proteomes" id="UP000646745">
    <property type="component" value="Unassembled WGS sequence"/>
</dbReference>
<organism evidence="3 4">
    <name type="scientific">Salinicola rhizosphaerae</name>
    <dbReference type="NCBI Taxonomy" id="1443141"/>
    <lineage>
        <taxon>Bacteria</taxon>
        <taxon>Pseudomonadati</taxon>
        <taxon>Pseudomonadota</taxon>
        <taxon>Gammaproteobacteria</taxon>
        <taxon>Oceanospirillales</taxon>
        <taxon>Halomonadaceae</taxon>
        <taxon>Salinicola</taxon>
    </lineage>
</organism>
<keyword evidence="1" id="KW-0812">Transmembrane</keyword>
<name>A0ABQ3DPW7_9GAMM</name>
<dbReference type="NCBIfam" id="NF010621">
    <property type="entry name" value="PRK14014.1"/>
    <property type="match status" value="1"/>
</dbReference>